<sequence>MKLLIVPSVHRSPENNRTVGGVTRFKHMDGAAFDIAMSNHDPLAFKAEARAMGFLRFGFYPRWDFFQADIGPSHQ</sequence>
<feature type="domain" description="Peptidase M15A C-terminal" evidence="1">
    <location>
        <begin position="4"/>
        <end position="65"/>
    </location>
</feature>
<organism evidence="2 3">
    <name type="scientific">Sedimentitalea todarodis</name>
    <dbReference type="NCBI Taxonomy" id="1631240"/>
    <lineage>
        <taxon>Bacteria</taxon>
        <taxon>Pseudomonadati</taxon>
        <taxon>Pseudomonadota</taxon>
        <taxon>Alphaproteobacteria</taxon>
        <taxon>Rhodobacterales</taxon>
        <taxon>Paracoccaceae</taxon>
        <taxon>Sedimentitalea</taxon>
    </lineage>
</organism>
<dbReference type="SUPFAM" id="SSF55166">
    <property type="entry name" value="Hedgehog/DD-peptidase"/>
    <property type="match status" value="1"/>
</dbReference>
<accession>A0ABU3VL59</accession>
<comment type="caution">
    <text evidence="2">The sequence shown here is derived from an EMBL/GenBank/DDBJ whole genome shotgun (WGS) entry which is preliminary data.</text>
</comment>
<name>A0ABU3VL59_9RHOB</name>
<dbReference type="RefSeq" id="WP_316782367.1">
    <property type="nucleotide sequence ID" value="NZ_JASMWN010000036.1"/>
</dbReference>
<keyword evidence="2" id="KW-0378">Hydrolase</keyword>
<dbReference type="Pfam" id="PF08291">
    <property type="entry name" value="Peptidase_M15_3"/>
    <property type="match status" value="1"/>
</dbReference>
<keyword evidence="2" id="KW-0645">Protease</keyword>
<dbReference type="InterPro" id="IPR009045">
    <property type="entry name" value="Zn_M74/Hedgehog-like"/>
</dbReference>
<proteinExistence type="predicted"/>
<dbReference type="Proteomes" id="UP001255416">
    <property type="component" value="Unassembled WGS sequence"/>
</dbReference>
<evidence type="ECO:0000313" key="3">
    <source>
        <dbReference type="Proteomes" id="UP001255416"/>
    </source>
</evidence>
<reference evidence="3" key="1">
    <citation type="submission" date="2023-05" db="EMBL/GenBank/DDBJ databases">
        <title>Sedimentitalea sp. nov. JM2-8.</title>
        <authorList>
            <person name="Huang J."/>
        </authorList>
    </citation>
    <scope>NUCLEOTIDE SEQUENCE [LARGE SCALE GENOMIC DNA]</scope>
    <source>
        <strain evidence="3">KHS03</strain>
    </source>
</reference>
<dbReference type="EMBL" id="JASMWN010000036">
    <property type="protein sequence ID" value="MDU9006932.1"/>
    <property type="molecule type" value="Genomic_DNA"/>
</dbReference>
<dbReference type="GO" id="GO:0004180">
    <property type="term" value="F:carboxypeptidase activity"/>
    <property type="evidence" value="ECO:0007669"/>
    <property type="project" value="UniProtKB-KW"/>
</dbReference>
<keyword evidence="2" id="KW-0121">Carboxypeptidase</keyword>
<dbReference type="Gene3D" id="3.30.1380.10">
    <property type="match status" value="1"/>
</dbReference>
<dbReference type="InterPro" id="IPR013230">
    <property type="entry name" value="Peptidase_M15A_C"/>
</dbReference>
<keyword evidence="3" id="KW-1185">Reference proteome</keyword>
<evidence type="ECO:0000259" key="1">
    <source>
        <dbReference type="Pfam" id="PF08291"/>
    </source>
</evidence>
<evidence type="ECO:0000313" key="2">
    <source>
        <dbReference type="EMBL" id="MDU9006932.1"/>
    </source>
</evidence>
<protein>
    <submittedName>
        <fullName evidence="2">D-Ala-D-Ala carboxypeptidase family metallohydrolase</fullName>
    </submittedName>
</protein>
<gene>
    <name evidence="2" type="ORF">QO231_24175</name>
</gene>